<proteinExistence type="predicted"/>
<organism evidence="2 3">
    <name type="scientific">Vulgatibacter incomptus</name>
    <dbReference type="NCBI Taxonomy" id="1391653"/>
    <lineage>
        <taxon>Bacteria</taxon>
        <taxon>Pseudomonadati</taxon>
        <taxon>Myxococcota</taxon>
        <taxon>Myxococcia</taxon>
        <taxon>Myxococcales</taxon>
        <taxon>Cystobacterineae</taxon>
        <taxon>Vulgatibacteraceae</taxon>
        <taxon>Vulgatibacter</taxon>
    </lineage>
</organism>
<dbReference type="OrthoDB" id="5382686at2"/>
<dbReference type="Proteomes" id="UP000055590">
    <property type="component" value="Chromosome"/>
</dbReference>
<gene>
    <name evidence="2" type="ORF">AKJ08_0774</name>
</gene>
<name>A0A0K1PA57_9BACT</name>
<sequence length="82" mass="9173">MSHLLKPFPTELSAPINPEPGGNRTSGVESHRNLFCAHYDDCLDEAVKRGWNSFTCTRCPLFHQAGDYEGGVEAYATQRRFA</sequence>
<protein>
    <submittedName>
        <fullName evidence="2">Uncharacterized protein</fullName>
    </submittedName>
</protein>
<feature type="region of interest" description="Disordered" evidence="1">
    <location>
        <begin position="1"/>
        <end position="27"/>
    </location>
</feature>
<dbReference type="EMBL" id="CP012332">
    <property type="protein sequence ID" value="AKU90387.1"/>
    <property type="molecule type" value="Genomic_DNA"/>
</dbReference>
<evidence type="ECO:0000256" key="1">
    <source>
        <dbReference type="SAM" id="MobiDB-lite"/>
    </source>
</evidence>
<reference evidence="2 3" key="1">
    <citation type="submission" date="2015-08" db="EMBL/GenBank/DDBJ databases">
        <authorList>
            <person name="Babu N.S."/>
            <person name="Beckwith C.J."/>
            <person name="Beseler K.G."/>
            <person name="Brison A."/>
            <person name="Carone J.V."/>
            <person name="Caskin T.P."/>
            <person name="Diamond M."/>
            <person name="Durham M.E."/>
            <person name="Foxe J.M."/>
            <person name="Go M."/>
            <person name="Henderson B.A."/>
            <person name="Jones I.B."/>
            <person name="McGettigan J.A."/>
            <person name="Micheletti S.J."/>
            <person name="Nasrallah M.E."/>
            <person name="Ortiz D."/>
            <person name="Piller C.R."/>
            <person name="Privatt S.R."/>
            <person name="Schneider S.L."/>
            <person name="Sharp S."/>
            <person name="Smith T.C."/>
            <person name="Stanton J.D."/>
            <person name="Ullery H.E."/>
            <person name="Wilson R.J."/>
            <person name="Serrano M.G."/>
            <person name="Buck G."/>
            <person name="Lee V."/>
            <person name="Wang Y."/>
            <person name="Carvalho R."/>
            <person name="Voegtly L."/>
            <person name="Shi R."/>
            <person name="Duckworth R."/>
            <person name="Johnson A."/>
            <person name="Loviza R."/>
            <person name="Walstead R."/>
            <person name="Shah Z."/>
            <person name="Kiflezghi M."/>
            <person name="Wade K."/>
            <person name="Ball S.L."/>
            <person name="Bradley K.W."/>
            <person name="Asai D.J."/>
            <person name="Bowman C.A."/>
            <person name="Russell D.A."/>
            <person name="Pope W.H."/>
            <person name="Jacobs-Sera D."/>
            <person name="Hendrix R.W."/>
            <person name="Hatfull G.F."/>
        </authorList>
    </citation>
    <scope>NUCLEOTIDE SEQUENCE [LARGE SCALE GENOMIC DNA]</scope>
    <source>
        <strain evidence="2 3">DSM 27710</strain>
    </source>
</reference>
<dbReference type="RefSeq" id="WP_050724838.1">
    <property type="nucleotide sequence ID" value="NZ_CP012332.1"/>
</dbReference>
<evidence type="ECO:0000313" key="3">
    <source>
        <dbReference type="Proteomes" id="UP000055590"/>
    </source>
</evidence>
<dbReference type="AlphaFoldDB" id="A0A0K1PA57"/>
<dbReference type="KEGG" id="vin:AKJ08_0774"/>
<evidence type="ECO:0000313" key="2">
    <source>
        <dbReference type="EMBL" id="AKU90387.1"/>
    </source>
</evidence>
<accession>A0A0K1PA57</accession>
<keyword evidence="3" id="KW-1185">Reference proteome</keyword>